<evidence type="ECO:0000313" key="2">
    <source>
        <dbReference type="EMBL" id="KAK9844196.1"/>
    </source>
</evidence>
<sequence length="289" mass="30970">MLVQALAAASFSDVQDAAISLALSEAVYQQLDEGGIARATAAIPALLKQYPATLHLEPLRIRWEHSRIGYQVLVAEGGGALYIAFMGTKRRRDLLTNANAVQAPLWPTAGAGAAEDAPAAHRGFLWRARSVNGRRYLQEAQRRGLRLVFCGHSLGGAVAQLCALDLLQAAQGSGAPPPRVSSVGFATPAVGNAALAERVAARGWGGRFVTYLLPEDAIGAFFNRSWPAGPAAHGRAAPSAKSGQRGLLMRWLWNRECMRPCWQSPWSSTRRCWHQRCSLGAQGLQASAP</sequence>
<dbReference type="SUPFAM" id="SSF53474">
    <property type="entry name" value="alpha/beta-Hydrolases"/>
    <property type="match status" value="1"/>
</dbReference>
<proteinExistence type="predicted"/>
<evidence type="ECO:0000259" key="1">
    <source>
        <dbReference type="Pfam" id="PF01764"/>
    </source>
</evidence>
<name>A0AAW1SF18_9CHLO</name>
<organism evidence="2 3">
    <name type="scientific">Elliptochloris bilobata</name>
    <dbReference type="NCBI Taxonomy" id="381761"/>
    <lineage>
        <taxon>Eukaryota</taxon>
        <taxon>Viridiplantae</taxon>
        <taxon>Chlorophyta</taxon>
        <taxon>core chlorophytes</taxon>
        <taxon>Trebouxiophyceae</taxon>
        <taxon>Trebouxiophyceae incertae sedis</taxon>
        <taxon>Elliptochloris clade</taxon>
        <taxon>Elliptochloris</taxon>
    </lineage>
</organism>
<feature type="domain" description="Fungal lipase-type" evidence="1">
    <location>
        <begin position="82"/>
        <end position="201"/>
    </location>
</feature>
<dbReference type="InterPro" id="IPR002921">
    <property type="entry name" value="Fungal_lipase-type"/>
</dbReference>
<dbReference type="GO" id="GO:0006629">
    <property type="term" value="P:lipid metabolic process"/>
    <property type="evidence" value="ECO:0007669"/>
    <property type="project" value="InterPro"/>
</dbReference>
<accession>A0AAW1SF18</accession>
<comment type="caution">
    <text evidence="2">The sequence shown here is derived from an EMBL/GenBank/DDBJ whole genome shotgun (WGS) entry which is preliminary data.</text>
</comment>
<dbReference type="InterPro" id="IPR029058">
    <property type="entry name" value="AB_hydrolase_fold"/>
</dbReference>
<dbReference type="Proteomes" id="UP001445335">
    <property type="component" value="Unassembled WGS sequence"/>
</dbReference>
<protein>
    <recommendedName>
        <fullName evidence="1">Fungal lipase-type domain-containing protein</fullName>
    </recommendedName>
</protein>
<dbReference type="PANTHER" id="PTHR47523:SF1">
    <property type="entry name" value="F21O3.11 PROTEIN"/>
    <property type="match status" value="1"/>
</dbReference>
<dbReference type="PANTHER" id="PTHR47523">
    <property type="entry name" value="F21O3.11 PROTEIN"/>
    <property type="match status" value="1"/>
</dbReference>
<evidence type="ECO:0000313" key="3">
    <source>
        <dbReference type="Proteomes" id="UP001445335"/>
    </source>
</evidence>
<keyword evidence="3" id="KW-1185">Reference proteome</keyword>
<dbReference type="Pfam" id="PF01764">
    <property type="entry name" value="Lipase_3"/>
    <property type="match status" value="1"/>
</dbReference>
<dbReference type="CDD" id="cd00519">
    <property type="entry name" value="Lipase_3"/>
    <property type="match status" value="1"/>
</dbReference>
<dbReference type="AlphaFoldDB" id="A0AAW1SF18"/>
<dbReference type="EMBL" id="JALJOU010000004">
    <property type="protein sequence ID" value="KAK9844196.1"/>
    <property type="molecule type" value="Genomic_DNA"/>
</dbReference>
<dbReference type="Gene3D" id="3.40.50.1820">
    <property type="entry name" value="alpha/beta hydrolase"/>
    <property type="match status" value="1"/>
</dbReference>
<reference evidence="2 3" key="1">
    <citation type="journal article" date="2024" name="Nat. Commun.">
        <title>Phylogenomics reveals the evolutionary origins of lichenization in chlorophyte algae.</title>
        <authorList>
            <person name="Puginier C."/>
            <person name="Libourel C."/>
            <person name="Otte J."/>
            <person name="Skaloud P."/>
            <person name="Haon M."/>
            <person name="Grisel S."/>
            <person name="Petersen M."/>
            <person name="Berrin J.G."/>
            <person name="Delaux P.M."/>
            <person name="Dal Grande F."/>
            <person name="Keller J."/>
        </authorList>
    </citation>
    <scope>NUCLEOTIDE SEQUENCE [LARGE SCALE GENOMIC DNA]</scope>
    <source>
        <strain evidence="2 3">SAG 245.80</strain>
    </source>
</reference>
<gene>
    <name evidence="2" type="ORF">WJX81_007745</name>
</gene>